<feature type="region of interest" description="Disordered" evidence="1">
    <location>
        <begin position="840"/>
        <end position="983"/>
    </location>
</feature>
<feature type="compositionally biased region" description="Polar residues" evidence="1">
    <location>
        <begin position="10"/>
        <end position="22"/>
    </location>
</feature>
<feature type="compositionally biased region" description="Polar residues" evidence="1">
    <location>
        <begin position="866"/>
        <end position="878"/>
    </location>
</feature>
<feature type="compositionally biased region" description="Basic and acidic residues" evidence="1">
    <location>
        <begin position="779"/>
        <end position="790"/>
    </location>
</feature>
<feature type="region of interest" description="Disordered" evidence="1">
    <location>
        <begin position="160"/>
        <end position="200"/>
    </location>
</feature>
<dbReference type="HOGENOM" id="CLU_267268_0_0_1"/>
<feature type="compositionally biased region" description="Polar residues" evidence="1">
    <location>
        <begin position="1207"/>
        <end position="1218"/>
    </location>
</feature>
<feature type="region of interest" description="Disordered" evidence="1">
    <location>
        <begin position="555"/>
        <end position="581"/>
    </location>
</feature>
<protein>
    <submittedName>
        <fullName evidence="2">Uncharacterized protein</fullName>
    </submittedName>
</protein>
<evidence type="ECO:0000256" key="1">
    <source>
        <dbReference type="SAM" id="MobiDB-lite"/>
    </source>
</evidence>
<feature type="region of interest" description="Disordered" evidence="1">
    <location>
        <begin position="87"/>
        <end position="143"/>
    </location>
</feature>
<feature type="region of interest" description="Disordered" evidence="1">
    <location>
        <begin position="1193"/>
        <end position="1235"/>
    </location>
</feature>
<dbReference type="OrthoDB" id="3565414at2759"/>
<evidence type="ECO:0000313" key="3">
    <source>
        <dbReference type="Proteomes" id="UP000016922"/>
    </source>
</evidence>
<feature type="compositionally biased region" description="Polar residues" evidence="1">
    <location>
        <begin position="555"/>
        <end position="565"/>
    </location>
</feature>
<dbReference type="EMBL" id="KE145361">
    <property type="protein sequence ID" value="EPE31477.1"/>
    <property type="molecule type" value="Genomic_DNA"/>
</dbReference>
<feature type="region of interest" description="Disordered" evidence="1">
    <location>
        <begin position="1"/>
        <end position="34"/>
    </location>
</feature>
<dbReference type="Proteomes" id="UP000016922">
    <property type="component" value="Unassembled WGS sequence"/>
</dbReference>
<keyword evidence="3" id="KW-1185">Reference proteome</keyword>
<accession>S3CYX0</accession>
<feature type="compositionally biased region" description="Basic and acidic residues" evidence="1">
    <location>
        <begin position="88"/>
        <end position="110"/>
    </location>
</feature>
<dbReference type="RefSeq" id="XP_008081206.1">
    <property type="nucleotide sequence ID" value="XM_008083015.1"/>
</dbReference>
<organism evidence="2 3">
    <name type="scientific">Glarea lozoyensis (strain ATCC 20868 / MF5171)</name>
    <dbReference type="NCBI Taxonomy" id="1116229"/>
    <lineage>
        <taxon>Eukaryota</taxon>
        <taxon>Fungi</taxon>
        <taxon>Dikarya</taxon>
        <taxon>Ascomycota</taxon>
        <taxon>Pezizomycotina</taxon>
        <taxon>Leotiomycetes</taxon>
        <taxon>Helotiales</taxon>
        <taxon>Helotiaceae</taxon>
        <taxon>Glarea</taxon>
    </lineage>
</organism>
<feature type="compositionally biased region" description="Basic and acidic residues" evidence="1">
    <location>
        <begin position="855"/>
        <end position="865"/>
    </location>
</feature>
<reference evidence="2 3" key="1">
    <citation type="journal article" date="2013" name="BMC Genomics">
        <title>Genomics-driven discovery of the pneumocandin biosynthetic gene cluster in the fungus Glarea lozoyensis.</title>
        <authorList>
            <person name="Chen L."/>
            <person name="Yue Q."/>
            <person name="Zhang X."/>
            <person name="Xiang M."/>
            <person name="Wang C."/>
            <person name="Li S."/>
            <person name="Che Y."/>
            <person name="Ortiz-Lopez F.J."/>
            <person name="Bills G.F."/>
            <person name="Liu X."/>
            <person name="An Z."/>
        </authorList>
    </citation>
    <scope>NUCLEOTIDE SEQUENCE [LARGE SCALE GENOMIC DNA]</scope>
    <source>
        <strain evidence="3">ATCC 20868 / MF5171</strain>
    </source>
</reference>
<feature type="compositionally biased region" description="Pro residues" evidence="1">
    <location>
        <begin position="1025"/>
        <end position="1034"/>
    </location>
</feature>
<name>S3CYX0_GLAL2</name>
<feature type="compositionally biased region" description="Polar residues" evidence="1">
    <location>
        <begin position="1076"/>
        <end position="1105"/>
    </location>
</feature>
<feature type="compositionally biased region" description="Basic residues" evidence="1">
    <location>
        <begin position="130"/>
        <end position="141"/>
    </location>
</feature>
<feature type="compositionally biased region" description="Basic and acidic residues" evidence="1">
    <location>
        <begin position="1224"/>
        <end position="1235"/>
    </location>
</feature>
<proteinExistence type="predicted"/>
<dbReference type="AlphaFoldDB" id="S3CYX0"/>
<gene>
    <name evidence="2" type="ORF">GLAREA_12233</name>
</gene>
<feature type="region of interest" description="Disordered" evidence="1">
    <location>
        <begin position="717"/>
        <end position="814"/>
    </location>
</feature>
<dbReference type="GeneID" id="19471274"/>
<sequence>MEGLKEFTIEPTSKGRSNTVASKITPAPKPEDDEWKFLGSVESKKHENTINDVVQEGAAKEKQRDIKHDVEGKLDPVDYSWGKFGAFKGKEKDKTPDEGILKGGSKKESGEAIQQPGDKDDWEFRGPITTKKKKKKKKKKKTILEGATVEDVQEDIYCEAEDNSEEIEETRGLGAAENKKKMKDDNLESPSIEKPRSLTPSSAVDYWKTTTLISDSHPKRTPMDEDMGVYEDRQASSSQVPSPKTTQIHISHVKDLSQTCLQQTSAVVPAQISSNVRSNTLRSSKPLPPTLPPPSRFVDVFEFMDRPKVEEMPLAQSNANSNFTIGLSEHITAPSNTSRFINVFEFMDRSKVEEMPLAQNNASSNSTIELSEQSTAPSNTSYRIARTGRTWTRYPNSGSISRKRVMMVEAFRRITRQDYIGPNDLEDMYGSGSSVTAFVIQGAEYHQIPCTGYFALRRSNLENIHTSGSISWKDFAFLSYEETLSLTKITENEIGFNKSLIRLKWLRKSRMKFWSPEKRALVAIIHNNPISLFDSDNPNSRQQEQTPFSITRNAKSANTKVTSAVESKPPDQPFNEATTRTTKETFAEMTNNFIIYAAYTVRVFASASTFGDPASVPPSTTKEEFSEGDIMQRISILNETGMHTIDKKLKLLDVQQEAIIRVIHGLNKSQVEPGFVWNLAQLEESDGQSIGSRAVTVYLRKKHTGKTVDDARAEAIPAKKNKKTRTVTTDNVKAAMNESAPHVVPTKQISEEEDQWESRSGTWGTASEKDKMKRGKSTVAEEKGSKEQSSQKKRSLSPEILPPPNESSSSTNGRIPRLERSLANMAEMAKWAQAELQLKKDQASQAQEDNLPTFDSKKAREEEMTTLKQQGNHGQSRKPSPVLFPNRVMPEPASYSEHPQSKDVGSGDFPNAQYPSNPYLPQSYVHGGYPTTQPYFQGYPLTGQSPFRPVQPYRLPDHGDAGRMMAADPDSLASHIPPDPLATQASYSLARSYANDIYSSGQKRPDSYHHGVPQSASAPYRQVPPIVPQNPQPPKEARFSENPVVPPKLTKESLTAKSTRRSDRRSPSPSYRFSQDNRSQAQENGTAPRTHGITSANKTRSSAVDQDFVTSRPLSNRFAPPISQSAYSSRISQRPLLVGRSDPYVGPTAFGRRTAARQYPENYDGRPFNVYASPMEIEEETKIMRELFLDWTPEGDEKKAESENRTGIDSNASRPNIFSSQGEGDDRSSDSDASS</sequence>
<feature type="region of interest" description="Disordered" evidence="1">
    <location>
        <begin position="998"/>
        <end position="1105"/>
    </location>
</feature>
<evidence type="ECO:0000313" key="2">
    <source>
        <dbReference type="EMBL" id="EPE31477.1"/>
    </source>
</evidence>
<dbReference type="KEGG" id="glz:GLAREA_12233"/>
<feature type="compositionally biased region" description="Basic and acidic residues" evidence="1">
    <location>
        <begin position="177"/>
        <end position="196"/>
    </location>
</feature>
<feature type="compositionally biased region" description="Basic and acidic residues" evidence="1">
    <location>
        <begin position="1195"/>
        <end position="1206"/>
    </location>
</feature>